<protein>
    <submittedName>
        <fullName evidence="1">Duf636 domain-containing protein</fullName>
    </submittedName>
</protein>
<name>A0ACB5SHJ6_9PEZI</name>
<proteinExistence type="predicted"/>
<dbReference type="Proteomes" id="UP001165186">
    <property type="component" value="Unassembled WGS sequence"/>
</dbReference>
<accession>A0ACB5SHJ6</accession>
<reference evidence="1" key="1">
    <citation type="submission" date="2024-09" db="EMBL/GenBank/DDBJ databases">
        <title>Draft Genome Sequences of Neofusicoccum parvum.</title>
        <authorList>
            <person name="Ashida A."/>
            <person name="Camagna M."/>
            <person name="Tanaka A."/>
            <person name="Takemoto D."/>
        </authorList>
    </citation>
    <scope>NUCLEOTIDE SEQUENCE</scope>
    <source>
        <strain evidence="1">PPO83</strain>
    </source>
</reference>
<sequence length="403" mass="44764">MDLKSKTVVLTAECLCKAHTFSTEVSTSKLPLEGGNVCHCDSCRHSTGALYVIETTWPQPREAVDLSGLARYQFSANITYRFCGTCSTLLFYESRRFPGKLGTYSGPLRNVDADVVRLARHIWVEDTRDGGASVWLRRPNRDGEEIARHRLREGELAWDWPRRTPSPPALEGGRERDALPAWCHCRGVELRVGRGDYAGRARDELPWFVDPRTNRLLASFDACDSCRLQFGNEIVHWTFVELANIARADGGAFPNTTAELKKAVDAGDPAVGTLAYYQSSPDVQRYFCKICSASAFYACDDRPEIVDVAVGLLEAPEGARAESFLSWSLGDDPAWVGDTKGGWREGLMKRAQADAEEFRIARGHPKSWRRLEKETKESNEQASNAQDPSGNLVDGRKAPQGSS</sequence>
<comment type="caution">
    <text evidence="1">The sequence shown here is derived from an EMBL/GenBank/DDBJ whole genome shotgun (WGS) entry which is preliminary data.</text>
</comment>
<dbReference type="EMBL" id="BSXG01000098">
    <property type="protein sequence ID" value="GME41453.1"/>
    <property type="molecule type" value="Genomic_DNA"/>
</dbReference>
<evidence type="ECO:0000313" key="2">
    <source>
        <dbReference type="Proteomes" id="UP001165186"/>
    </source>
</evidence>
<keyword evidence="2" id="KW-1185">Reference proteome</keyword>
<organism evidence="1 2">
    <name type="scientific">Neofusicoccum parvum</name>
    <dbReference type="NCBI Taxonomy" id="310453"/>
    <lineage>
        <taxon>Eukaryota</taxon>
        <taxon>Fungi</taxon>
        <taxon>Dikarya</taxon>
        <taxon>Ascomycota</taxon>
        <taxon>Pezizomycotina</taxon>
        <taxon>Dothideomycetes</taxon>
        <taxon>Dothideomycetes incertae sedis</taxon>
        <taxon>Botryosphaeriales</taxon>
        <taxon>Botryosphaeriaceae</taxon>
        <taxon>Neofusicoccum</taxon>
    </lineage>
</organism>
<gene>
    <name evidence="1" type="primary">g4419</name>
    <name evidence="1" type="ORF">NpPPO83_00004419</name>
</gene>
<evidence type="ECO:0000313" key="1">
    <source>
        <dbReference type="EMBL" id="GME41453.1"/>
    </source>
</evidence>